<dbReference type="Proteomes" id="UP000199138">
    <property type="component" value="Unassembled WGS sequence"/>
</dbReference>
<protein>
    <submittedName>
        <fullName evidence="2">TatD DNase family protein</fullName>
    </submittedName>
</protein>
<keyword evidence="3" id="KW-1185">Reference proteome</keyword>
<dbReference type="PIRSF" id="PIRSF005902">
    <property type="entry name" value="DNase_TatD"/>
    <property type="match status" value="1"/>
</dbReference>
<evidence type="ECO:0000313" key="2">
    <source>
        <dbReference type="EMBL" id="SFU49812.1"/>
    </source>
</evidence>
<organism evidence="2 3">
    <name type="scientific">Pustulibacterium marinum</name>
    <dbReference type="NCBI Taxonomy" id="1224947"/>
    <lineage>
        <taxon>Bacteria</taxon>
        <taxon>Pseudomonadati</taxon>
        <taxon>Bacteroidota</taxon>
        <taxon>Flavobacteriia</taxon>
        <taxon>Flavobacteriales</taxon>
        <taxon>Flavobacteriaceae</taxon>
        <taxon>Pustulibacterium</taxon>
    </lineage>
</organism>
<dbReference type="GO" id="GO:0046872">
    <property type="term" value="F:metal ion binding"/>
    <property type="evidence" value="ECO:0007669"/>
    <property type="project" value="UniProtKB-KW"/>
</dbReference>
<sequence length="214" mass="24668">MRYIDFHTHTVAKTEKVLRICNCYPSDAVKDLEAFSVGIHPWYIHEDWETQLALLKEKAQGENCYAIGECGLDKLTDTDFELQEVLFRKQVAISEAIQKPLIIHCVKAFQEIYNLKKELQPTQTWVLHGFVKSEQLANQMLSIGCKLSFGNTLLENLKLQRTFAKLNVTDFVLETDTTEVAIEEIYKKAAILQKLGVSSMQQQIEHNCKEIFKR</sequence>
<feature type="binding site" evidence="1">
    <location>
        <position position="104"/>
    </location>
    <ligand>
        <name>a divalent metal cation</name>
        <dbReference type="ChEBI" id="CHEBI:60240"/>
        <label>2</label>
    </ligand>
</feature>
<reference evidence="2 3" key="1">
    <citation type="submission" date="2016-10" db="EMBL/GenBank/DDBJ databases">
        <authorList>
            <person name="de Groot N.N."/>
        </authorList>
    </citation>
    <scope>NUCLEOTIDE SEQUENCE [LARGE SCALE GENOMIC DNA]</scope>
    <source>
        <strain evidence="2 3">CGMCC 1.12333</strain>
    </source>
</reference>
<dbReference type="InterPro" id="IPR001130">
    <property type="entry name" value="TatD-like"/>
</dbReference>
<evidence type="ECO:0000313" key="3">
    <source>
        <dbReference type="Proteomes" id="UP000199138"/>
    </source>
</evidence>
<dbReference type="PANTHER" id="PTHR46124:SF3">
    <property type="entry name" value="HYDROLASE"/>
    <property type="match status" value="1"/>
</dbReference>
<dbReference type="Pfam" id="PF01026">
    <property type="entry name" value="TatD_DNase"/>
    <property type="match status" value="1"/>
</dbReference>
<dbReference type="PANTHER" id="PTHR46124">
    <property type="entry name" value="D-AMINOACYL-TRNA DEACYLASE"/>
    <property type="match status" value="1"/>
</dbReference>
<dbReference type="Gene3D" id="3.20.20.140">
    <property type="entry name" value="Metal-dependent hydrolases"/>
    <property type="match status" value="1"/>
</dbReference>
<keyword evidence="1" id="KW-0479">Metal-binding</keyword>
<proteinExistence type="predicted"/>
<evidence type="ECO:0000256" key="1">
    <source>
        <dbReference type="PIRSR" id="PIRSR005902-1"/>
    </source>
</evidence>
<gene>
    <name evidence="2" type="ORF">SAMN05216480_105103</name>
</gene>
<feature type="binding site" evidence="1">
    <location>
        <position position="69"/>
    </location>
    <ligand>
        <name>a divalent metal cation</name>
        <dbReference type="ChEBI" id="CHEBI:60240"/>
        <label>1</label>
    </ligand>
</feature>
<dbReference type="GO" id="GO:0005829">
    <property type="term" value="C:cytosol"/>
    <property type="evidence" value="ECO:0007669"/>
    <property type="project" value="TreeGrafter"/>
</dbReference>
<accession>A0A1I7GMT4</accession>
<name>A0A1I7GMT4_9FLAO</name>
<dbReference type="RefSeq" id="WP_093024773.1">
    <property type="nucleotide sequence ID" value="NZ_FPBK01000005.1"/>
</dbReference>
<dbReference type="GO" id="GO:0016788">
    <property type="term" value="F:hydrolase activity, acting on ester bonds"/>
    <property type="evidence" value="ECO:0007669"/>
    <property type="project" value="InterPro"/>
</dbReference>
<feature type="binding site" evidence="1">
    <location>
        <position position="128"/>
    </location>
    <ligand>
        <name>a divalent metal cation</name>
        <dbReference type="ChEBI" id="CHEBI:60240"/>
        <label>2</label>
    </ligand>
</feature>
<feature type="binding site" evidence="1">
    <location>
        <position position="176"/>
    </location>
    <ligand>
        <name>a divalent metal cation</name>
        <dbReference type="ChEBI" id="CHEBI:60240"/>
        <label>1</label>
    </ligand>
</feature>
<dbReference type="SUPFAM" id="SSF51556">
    <property type="entry name" value="Metallo-dependent hydrolases"/>
    <property type="match status" value="1"/>
</dbReference>
<dbReference type="OrthoDB" id="664222at2"/>
<dbReference type="InterPro" id="IPR032466">
    <property type="entry name" value="Metal_Hydrolase"/>
</dbReference>
<dbReference type="AlphaFoldDB" id="A0A1I7GMT4"/>
<dbReference type="EMBL" id="FPBK01000005">
    <property type="protein sequence ID" value="SFU49812.1"/>
    <property type="molecule type" value="Genomic_DNA"/>
</dbReference>
<dbReference type="STRING" id="1224947.SAMN05216480_105103"/>